<gene>
    <name evidence="2" type="ORF">BGZ97_008150</name>
</gene>
<evidence type="ECO:0000256" key="1">
    <source>
        <dbReference type="SAM" id="MobiDB-lite"/>
    </source>
</evidence>
<name>A0A9P6UER0_9FUNG</name>
<reference evidence="2" key="1">
    <citation type="journal article" date="2020" name="Fungal Divers.">
        <title>Resolving the Mortierellaceae phylogeny through synthesis of multi-gene phylogenetics and phylogenomics.</title>
        <authorList>
            <person name="Vandepol N."/>
            <person name="Liber J."/>
            <person name="Desiro A."/>
            <person name="Na H."/>
            <person name="Kennedy M."/>
            <person name="Barry K."/>
            <person name="Grigoriev I.V."/>
            <person name="Miller A.N."/>
            <person name="O'Donnell K."/>
            <person name="Stajich J.E."/>
            <person name="Bonito G."/>
        </authorList>
    </citation>
    <scope>NUCLEOTIDE SEQUENCE</scope>
    <source>
        <strain evidence="2">NVP60</strain>
    </source>
</reference>
<accession>A0A9P6UER0</accession>
<proteinExistence type="predicted"/>
<organism evidence="2 3">
    <name type="scientific">Linnemannia gamsii</name>
    <dbReference type="NCBI Taxonomy" id="64522"/>
    <lineage>
        <taxon>Eukaryota</taxon>
        <taxon>Fungi</taxon>
        <taxon>Fungi incertae sedis</taxon>
        <taxon>Mucoromycota</taxon>
        <taxon>Mortierellomycotina</taxon>
        <taxon>Mortierellomycetes</taxon>
        <taxon>Mortierellales</taxon>
        <taxon>Mortierellaceae</taxon>
        <taxon>Linnemannia</taxon>
    </lineage>
</organism>
<sequence length="174" mass="20029">GARYKETLTMGDFLETYYNHGSRRGDSTAPPFYYPESSQSGPDIVFVQRIDAQLYPVFVQTKCLACIYPGDVEKYMSLLYVYPTITVTPREGWYGDDIWDLEPEIVADHNQVFKDGDIPLVQLLMIIDGSNMREFVPEGVVNLFDSMKGVKRVHDQLDSSDRMDKKPMLRKQQK</sequence>
<keyword evidence="3" id="KW-1185">Reference proteome</keyword>
<evidence type="ECO:0000313" key="3">
    <source>
        <dbReference type="Proteomes" id="UP000823405"/>
    </source>
</evidence>
<dbReference type="AlphaFoldDB" id="A0A9P6UER0"/>
<feature type="region of interest" description="Disordered" evidence="1">
    <location>
        <begin position="155"/>
        <end position="174"/>
    </location>
</feature>
<feature type="compositionally biased region" description="Basic and acidic residues" evidence="1">
    <location>
        <begin position="155"/>
        <end position="167"/>
    </location>
</feature>
<evidence type="ECO:0000313" key="2">
    <source>
        <dbReference type="EMBL" id="KAG0284524.1"/>
    </source>
</evidence>
<feature type="non-terminal residue" evidence="2">
    <location>
        <position position="174"/>
    </location>
</feature>
<dbReference type="Proteomes" id="UP000823405">
    <property type="component" value="Unassembled WGS sequence"/>
</dbReference>
<comment type="caution">
    <text evidence="2">The sequence shown here is derived from an EMBL/GenBank/DDBJ whole genome shotgun (WGS) entry which is preliminary data.</text>
</comment>
<protein>
    <submittedName>
        <fullName evidence="2">Uncharacterized protein</fullName>
    </submittedName>
</protein>
<dbReference type="OrthoDB" id="2393824at2759"/>
<dbReference type="EMBL" id="JAAAIN010003688">
    <property type="protein sequence ID" value="KAG0284524.1"/>
    <property type="molecule type" value="Genomic_DNA"/>
</dbReference>